<accession>A0A445N475</accession>
<dbReference type="EMBL" id="OJIN01000245">
    <property type="protein sequence ID" value="SPD76522.1"/>
    <property type="molecule type" value="Genomic_DNA"/>
</dbReference>
<gene>
    <name evidence="2" type="ORF">PITCH_A980036</name>
</gene>
<evidence type="ECO:0000313" key="2">
    <source>
        <dbReference type="EMBL" id="SPD76522.1"/>
    </source>
</evidence>
<evidence type="ECO:0000256" key="1">
    <source>
        <dbReference type="SAM" id="MobiDB-lite"/>
    </source>
</evidence>
<feature type="region of interest" description="Disordered" evidence="1">
    <location>
        <begin position="1"/>
        <end position="38"/>
    </location>
</feature>
<name>A0A445N475_9BACT</name>
<sequence length="38" mass="4143">MLFDMTETSLSTGIRYEGTPVPDETFEPTVTASKMAMG</sequence>
<organism evidence="2">
    <name type="scientific">uncultured Desulfobacterium sp</name>
    <dbReference type="NCBI Taxonomy" id="201089"/>
    <lineage>
        <taxon>Bacteria</taxon>
        <taxon>Pseudomonadati</taxon>
        <taxon>Thermodesulfobacteriota</taxon>
        <taxon>Desulfobacteria</taxon>
        <taxon>Desulfobacterales</taxon>
        <taxon>Desulfobacteriaceae</taxon>
        <taxon>Desulfobacterium</taxon>
        <taxon>environmental samples</taxon>
    </lineage>
</organism>
<reference evidence="2" key="1">
    <citation type="submission" date="2018-01" db="EMBL/GenBank/DDBJ databases">
        <authorList>
            <person name="Regsiter A."/>
            <person name="William W."/>
        </authorList>
    </citation>
    <scope>NUCLEOTIDE SEQUENCE</scope>
    <source>
        <strain evidence="2">TRIP AH-1</strain>
    </source>
</reference>
<proteinExistence type="predicted"/>
<feature type="compositionally biased region" description="Polar residues" evidence="1">
    <location>
        <begin position="1"/>
        <end position="12"/>
    </location>
</feature>
<dbReference type="AlphaFoldDB" id="A0A445N475"/>
<protein>
    <submittedName>
        <fullName evidence="2">Uncharacterized protein</fullName>
    </submittedName>
</protein>